<dbReference type="GO" id="GO:0005829">
    <property type="term" value="C:cytosol"/>
    <property type="evidence" value="ECO:0007669"/>
    <property type="project" value="TreeGrafter"/>
</dbReference>
<accession>A0A5C3MYM9</accession>
<dbReference type="PANTHER" id="PTHR11271">
    <property type="entry name" value="GUANINE DEAMINASE"/>
    <property type="match status" value="1"/>
</dbReference>
<dbReference type="PANTHER" id="PTHR11271:SF6">
    <property type="entry name" value="GUANINE DEAMINASE"/>
    <property type="match status" value="1"/>
</dbReference>
<dbReference type="InterPro" id="IPR011059">
    <property type="entry name" value="Metal-dep_hydrolase_composite"/>
</dbReference>
<dbReference type="Pfam" id="PF01979">
    <property type="entry name" value="Amidohydro_1"/>
    <property type="match status" value="1"/>
</dbReference>
<organism evidence="6 7">
    <name type="scientific">Heliocybe sulcata</name>
    <dbReference type="NCBI Taxonomy" id="5364"/>
    <lineage>
        <taxon>Eukaryota</taxon>
        <taxon>Fungi</taxon>
        <taxon>Dikarya</taxon>
        <taxon>Basidiomycota</taxon>
        <taxon>Agaricomycotina</taxon>
        <taxon>Agaricomycetes</taxon>
        <taxon>Gloeophyllales</taxon>
        <taxon>Gloeophyllaceae</taxon>
        <taxon>Heliocybe</taxon>
    </lineage>
</organism>
<dbReference type="Gene3D" id="2.30.40.10">
    <property type="entry name" value="Urease, subunit C, domain 1"/>
    <property type="match status" value="1"/>
</dbReference>
<comment type="cofactor">
    <cofactor evidence="1">
        <name>Zn(2+)</name>
        <dbReference type="ChEBI" id="CHEBI:29105"/>
    </cofactor>
</comment>
<proteinExistence type="predicted"/>
<gene>
    <name evidence="6" type="ORF">OE88DRAFT_1735892</name>
</gene>
<evidence type="ECO:0000256" key="3">
    <source>
        <dbReference type="ARBA" id="ARBA00022801"/>
    </source>
</evidence>
<dbReference type="InterPro" id="IPR006680">
    <property type="entry name" value="Amidohydro-rel"/>
</dbReference>
<dbReference type="UniPathway" id="UPA00603">
    <property type="reaction ID" value="UER00660"/>
</dbReference>
<evidence type="ECO:0000256" key="1">
    <source>
        <dbReference type="ARBA" id="ARBA00001947"/>
    </source>
</evidence>
<dbReference type="InterPro" id="IPR051607">
    <property type="entry name" value="Metallo-dep_hydrolases"/>
</dbReference>
<dbReference type="Gene3D" id="3.20.20.140">
    <property type="entry name" value="Metal-dependent hydrolases"/>
    <property type="match status" value="1"/>
</dbReference>
<dbReference type="GO" id="GO:0008270">
    <property type="term" value="F:zinc ion binding"/>
    <property type="evidence" value="ECO:0007669"/>
    <property type="project" value="TreeGrafter"/>
</dbReference>
<keyword evidence="3 6" id="KW-0378">Hydrolase</keyword>
<keyword evidence="7" id="KW-1185">Reference proteome</keyword>
<dbReference type="Proteomes" id="UP000305948">
    <property type="component" value="Unassembled WGS sequence"/>
</dbReference>
<evidence type="ECO:0000256" key="4">
    <source>
        <dbReference type="ARBA" id="ARBA00022833"/>
    </source>
</evidence>
<dbReference type="AlphaFoldDB" id="A0A5C3MYM9"/>
<keyword evidence="4" id="KW-0862">Zinc</keyword>
<dbReference type="GO" id="GO:0006147">
    <property type="term" value="P:guanine catabolic process"/>
    <property type="evidence" value="ECO:0007669"/>
    <property type="project" value="UniProtKB-UniPathway"/>
</dbReference>
<dbReference type="STRING" id="5364.A0A5C3MYM9"/>
<dbReference type="SUPFAM" id="SSF51556">
    <property type="entry name" value="Metallo-dependent hydrolases"/>
    <property type="match status" value="1"/>
</dbReference>
<evidence type="ECO:0000256" key="2">
    <source>
        <dbReference type="ARBA" id="ARBA00022723"/>
    </source>
</evidence>
<evidence type="ECO:0000259" key="5">
    <source>
        <dbReference type="Pfam" id="PF01979"/>
    </source>
</evidence>
<dbReference type="OrthoDB" id="194468at2759"/>
<dbReference type="GO" id="GO:0008892">
    <property type="term" value="F:guanine deaminase activity"/>
    <property type="evidence" value="ECO:0007669"/>
    <property type="project" value="TreeGrafter"/>
</dbReference>
<name>A0A5C3MYM9_9AGAM</name>
<sequence>MSGLIILGTFVDTPTRDAIRIRENHLCVVSADTGKIVLLSPLLTADWDALADDDVFKLAGTEFDGYRVMRLRKSQFVTPGFVDCHCHAPQYRQIGTATDYTIFNWLNEITFPNEAKCADVDYARNLYTKLVQRLLRNGTTCVQYFATNHVPASKLLAEICERMGQRAFVGKVCADQNSPDYYIETTQASCEGTEEFINYVHGMKSGRDAKGKDALVHPVITPRFVPTCSDALLTKLGELAKKYDVRVQSHASETVDQVLRVRELHPDIGGGRDAAIFKHFGLLTDKTLFAHGTHLRDAEADELVRAGASVSSCPIANLMHSQAVLPVKRFHDRGLKIGLGTDIAGGYSASMLGPIRNAVIQNRTEEFVEVDREGEGWPTAGVKWPVDFKYAFHVATVGGAEALGIQDLVGTIDVGKAFDALVVDAGCEDQAFDYWEEDGARFGFEKWVNMGDDRNVVETFVNGRLVASRS</sequence>
<dbReference type="EMBL" id="ML213513">
    <property type="protein sequence ID" value="TFK50310.1"/>
    <property type="molecule type" value="Genomic_DNA"/>
</dbReference>
<dbReference type="SUPFAM" id="SSF51338">
    <property type="entry name" value="Composite domain of metallo-dependent hydrolases"/>
    <property type="match status" value="1"/>
</dbReference>
<protein>
    <submittedName>
        <fullName evidence="6">Metallo-dependent hydrolase</fullName>
    </submittedName>
</protein>
<dbReference type="InterPro" id="IPR032466">
    <property type="entry name" value="Metal_Hydrolase"/>
</dbReference>
<reference evidence="6 7" key="1">
    <citation type="journal article" date="2019" name="Nat. Ecol. Evol.">
        <title>Megaphylogeny resolves global patterns of mushroom evolution.</title>
        <authorList>
            <person name="Varga T."/>
            <person name="Krizsan K."/>
            <person name="Foldi C."/>
            <person name="Dima B."/>
            <person name="Sanchez-Garcia M."/>
            <person name="Sanchez-Ramirez S."/>
            <person name="Szollosi G.J."/>
            <person name="Szarkandi J.G."/>
            <person name="Papp V."/>
            <person name="Albert L."/>
            <person name="Andreopoulos W."/>
            <person name="Angelini C."/>
            <person name="Antonin V."/>
            <person name="Barry K.W."/>
            <person name="Bougher N.L."/>
            <person name="Buchanan P."/>
            <person name="Buyck B."/>
            <person name="Bense V."/>
            <person name="Catcheside P."/>
            <person name="Chovatia M."/>
            <person name="Cooper J."/>
            <person name="Damon W."/>
            <person name="Desjardin D."/>
            <person name="Finy P."/>
            <person name="Geml J."/>
            <person name="Haridas S."/>
            <person name="Hughes K."/>
            <person name="Justo A."/>
            <person name="Karasinski D."/>
            <person name="Kautmanova I."/>
            <person name="Kiss B."/>
            <person name="Kocsube S."/>
            <person name="Kotiranta H."/>
            <person name="LaButti K.M."/>
            <person name="Lechner B.E."/>
            <person name="Liimatainen K."/>
            <person name="Lipzen A."/>
            <person name="Lukacs Z."/>
            <person name="Mihaltcheva S."/>
            <person name="Morgado L.N."/>
            <person name="Niskanen T."/>
            <person name="Noordeloos M.E."/>
            <person name="Ohm R.A."/>
            <person name="Ortiz-Santana B."/>
            <person name="Ovrebo C."/>
            <person name="Racz N."/>
            <person name="Riley R."/>
            <person name="Savchenko A."/>
            <person name="Shiryaev A."/>
            <person name="Soop K."/>
            <person name="Spirin V."/>
            <person name="Szebenyi C."/>
            <person name="Tomsovsky M."/>
            <person name="Tulloss R.E."/>
            <person name="Uehling J."/>
            <person name="Grigoriev I.V."/>
            <person name="Vagvolgyi C."/>
            <person name="Papp T."/>
            <person name="Martin F.M."/>
            <person name="Miettinen O."/>
            <person name="Hibbett D.S."/>
            <person name="Nagy L.G."/>
        </authorList>
    </citation>
    <scope>NUCLEOTIDE SEQUENCE [LARGE SCALE GENOMIC DNA]</scope>
    <source>
        <strain evidence="6 7">OMC1185</strain>
    </source>
</reference>
<keyword evidence="2" id="KW-0479">Metal-binding</keyword>
<evidence type="ECO:0000313" key="7">
    <source>
        <dbReference type="Proteomes" id="UP000305948"/>
    </source>
</evidence>
<feature type="domain" description="Amidohydrolase-related" evidence="5">
    <location>
        <begin position="76"/>
        <end position="466"/>
    </location>
</feature>
<evidence type="ECO:0000313" key="6">
    <source>
        <dbReference type="EMBL" id="TFK50310.1"/>
    </source>
</evidence>